<name>A0AAU3IA94_9ACTN</name>
<protein>
    <submittedName>
        <fullName evidence="1">Uncharacterized protein</fullName>
    </submittedName>
</protein>
<dbReference type="EMBL" id="CP109546">
    <property type="protein sequence ID" value="WTZ13240.1"/>
    <property type="molecule type" value="Genomic_DNA"/>
</dbReference>
<proteinExistence type="predicted"/>
<reference evidence="1" key="1">
    <citation type="submission" date="2022-10" db="EMBL/GenBank/DDBJ databases">
        <title>The complete genomes of actinobacterial strains from the NBC collection.</title>
        <authorList>
            <person name="Joergensen T.S."/>
            <person name="Alvarez Arevalo M."/>
            <person name="Sterndorff E.B."/>
            <person name="Faurdal D."/>
            <person name="Vuksanovic O."/>
            <person name="Mourched A.-S."/>
            <person name="Charusanti P."/>
            <person name="Shaw S."/>
            <person name="Blin K."/>
            <person name="Weber T."/>
        </authorList>
    </citation>
    <scope>NUCLEOTIDE SEQUENCE</scope>
    <source>
        <strain evidence="1">NBC_01393</strain>
    </source>
</reference>
<gene>
    <name evidence="1" type="ORF">OG699_37915</name>
</gene>
<evidence type="ECO:0000313" key="1">
    <source>
        <dbReference type="EMBL" id="WTZ13240.1"/>
    </source>
</evidence>
<accession>A0AAU3IA94</accession>
<dbReference type="AlphaFoldDB" id="A0AAU3IA94"/>
<sequence length="162" mass="19013">MIALLHTKWDVGLESWADSYGCDLDRAAIELGYYLSSVSDDLPGWEDAEAWAYLLRTGPARVKDGRIILHLHFRLDVDPVKWRDMREEWDRGVPLVHGVRRDVLRYFAWQMYTSGAIAETDAVMTVKRAREGRRPWQHRIPEQVLVHRRESRMNPERARTCP</sequence>
<organism evidence="1">
    <name type="scientific">Streptomyces sp. NBC_01393</name>
    <dbReference type="NCBI Taxonomy" id="2903851"/>
    <lineage>
        <taxon>Bacteria</taxon>
        <taxon>Bacillati</taxon>
        <taxon>Actinomycetota</taxon>
        <taxon>Actinomycetes</taxon>
        <taxon>Kitasatosporales</taxon>
        <taxon>Streptomycetaceae</taxon>
        <taxon>Streptomyces</taxon>
    </lineage>
</organism>